<dbReference type="InterPro" id="IPR000182">
    <property type="entry name" value="GNAT_dom"/>
</dbReference>
<dbReference type="InterPro" id="IPR016181">
    <property type="entry name" value="Acyl_CoA_acyltransferase"/>
</dbReference>
<evidence type="ECO:0000313" key="4">
    <source>
        <dbReference type="EMBL" id="SHG32921.1"/>
    </source>
</evidence>
<dbReference type="CDD" id="cd04301">
    <property type="entry name" value="NAT_SF"/>
    <property type="match status" value="1"/>
</dbReference>
<dbReference type="Gene3D" id="3.40.630.30">
    <property type="match status" value="1"/>
</dbReference>
<dbReference type="GO" id="GO:0016747">
    <property type="term" value="F:acyltransferase activity, transferring groups other than amino-acyl groups"/>
    <property type="evidence" value="ECO:0007669"/>
    <property type="project" value="InterPro"/>
</dbReference>
<evidence type="ECO:0000256" key="2">
    <source>
        <dbReference type="ARBA" id="ARBA00023315"/>
    </source>
</evidence>
<name>A0A1M5IXC5_9ALTE</name>
<dbReference type="PANTHER" id="PTHR43877">
    <property type="entry name" value="AMINOALKYLPHOSPHONATE N-ACETYLTRANSFERASE-RELATED-RELATED"/>
    <property type="match status" value="1"/>
</dbReference>
<evidence type="ECO:0000313" key="5">
    <source>
        <dbReference type="Proteomes" id="UP000184520"/>
    </source>
</evidence>
<proteinExistence type="predicted"/>
<feature type="domain" description="N-acetyltransferase" evidence="3">
    <location>
        <begin position="10"/>
        <end position="145"/>
    </location>
</feature>
<dbReference type="PANTHER" id="PTHR43877:SF2">
    <property type="entry name" value="AMINOALKYLPHOSPHONATE N-ACETYLTRANSFERASE-RELATED"/>
    <property type="match status" value="1"/>
</dbReference>
<dbReference type="AlphaFoldDB" id="A0A1M5IXC5"/>
<dbReference type="GO" id="GO:0005840">
    <property type="term" value="C:ribosome"/>
    <property type="evidence" value="ECO:0007669"/>
    <property type="project" value="UniProtKB-KW"/>
</dbReference>
<sequence length="145" mass="15998">MSSVQCRIPESLDDVVLTDVSRVMQHLRPQFTIEELNRAIQQQWQAGYRLAIASVDGVVVGVAGFVVGQKLAWGKHMYIDDLVVDEVCRGQGIGDRLLTACQQHAESLGCESLHLDSGTQRTRAHGFYFSHGMPIASFHFSKAIG</sequence>
<dbReference type="PROSITE" id="PS51186">
    <property type="entry name" value="GNAT"/>
    <property type="match status" value="1"/>
</dbReference>
<dbReference type="STRING" id="634436.SAMN05216361_1847"/>
<keyword evidence="5" id="KW-1185">Reference proteome</keyword>
<keyword evidence="1" id="KW-0808">Transferase</keyword>
<dbReference type="InterPro" id="IPR050832">
    <property type="entry name" value="Bact_Acetyltransf"/>
</dbReference>
<dbReference type="OrthoDB" id="9799601at2"/>
<keyword evidence="2" id="KW-0012">Acyltransferase</keyword>
<keyword evidence="4" id="KW-0687">Ribonucleoprotein</keyword>
<keyword evidence="4" id="KW-0689">Ribosomal protein</keyword>
<reference evidence="5" key="1">
    <citation type="submission" date="2016-11" db="EMBL/GenBank/DDBJ databases">
        <authorList>
            <person name="Varghese N."/>
            <person name="Submissions S."/>
        </authorList>
    </citation>
    <scope>NUCLEOTIDE SEQUENCE [LARGE SCALE GENOMIC DNA]</scope>
    <source>
        <strain evidence="5">CGMCC 1.8995</strain>
    </source>
</reference>
<organism evidence="4 5">
    <name type="scientific">Marisediminitalea aggregata</name>
    <dbReference type="NCBI Taxonomy" id="634436"/>
    <lineage>
        <taxon>Bacteria</taxon>
        <taxon>Pseudomonadati</taxon>
        <taxon>Pseudomonadota</taxon>
        <taxon>Gammaproteobacteria</taxon>
        <taxon>Alteromonadales</taxon>
        <taxon>Alteromonadaceae</taxon>
        <taxon>Marisediminitalea</taxon>
    </lineage>
</organism>
<dbReference type="EMBL" id="FQWD01000003">
    <property type="protein sequence ID" value="SHG32921.1"/>
    <property type="molecule type" value="Genomic_DNA"/>
</dbReference>
<accession>A0A1M5IXC5</accession>
<dbReference type="SUPFAM" id="SSF55729">
    <property type="entry name" value="Acyl-CoA N-acyltransferases (Nat)"/>
    <property type="match status" value="1"/>
</dbReference>
<gene>
    <name evidence="4" type="ORF">SAMN05216361_1847</name>
</gene>
<dbReference type="Pfam" id="PF00583">
    <property type="entry name" value="Acetyltransf_1"/>
    <property type="match status" value="1"/>
</dbReference>
<evidence type="ECO:0000259" key="3">
    <source>
        <dbReference type="PROSITE" id="PS51186"/>
    </source>
</evidence>
<dbReference type="Proteomes" id="UP000184520">
    <property type="component" value="Unassembled WGS sequence"/>
</dbReference>
<evidence type="ECO:0000256" key="1">
    <source>
        <dbReference type="ARBA" id="ARBA00022679"/>
    </source>
</evidence>
<protein>
    <submittedName>
        <fullName evidence="4">Ribosomal protein S18 acetylase RimI</fullName>
    </submittedName>
</protein>
<dbReference type="RefSeq" id="WP_084526365.1">
    <property type="nucleotide sequence ID" value="NZ_FQWD01000003.1"/>
</dbReference>